<reference evidence="2 3" key="1">
    <citation type="submission" date="2024-10" db="EMBL/GenBank/DDBJ databases">
        <title>The Natural Products Discovery Center: Release of the First 8490 Sequenced Strains for Exploring Actinobacteria Biosynthetic Diversity.</title>
        <authorList>
            <person name="Kalkreuter E."/>
            <person name="Kautsar S.A."/>
            <person name="Yang D."/>
            <person name="Bader C.D."/>
            <person name="Teijaro C.N."/>
            <person name="Fluegel L."/>
            <person name="Davis C.M."/>
            <person name="Simpson J.R."/>
            <person name="Lauterbach L."/>
            <person name="Steele A.D."/>
            <person name="Gui C."/>
            <person name="Meng S."/>
            <person name="Li G."/>
            <person name="Viehrig K."/>
            <person name="Ye F."/>
            <person name="Su P."/>
            <person name="Kiefer A.F."/>
            <person name="Nichols A."/>
            <person name="Cepeda A.J."/>
            <person name="Yan W."/>
            <person name="Fan B."/>
            <person name="Jiang Y."/>
            <person name="Adhikari A."/>
            <person name="Zheng C.-J."/>
            <person name="Schuster L."/>
            <person name="Cowan T.M."/>
            <person name="Smanski M.J."/>
            <person name="Chevrette M.G."/>
            <person name="De Carvalho L.P.S."/>
            <person name="Shen B."/>
        </authorList>
    </citation>
    <scope>NUCLEOTIDE SEQUENCE [LARGE SCALE GENOMIC DNA]</scope>
    <source>
        <strain evidence="2 3">NPDC050545</strain>
    </source>
</reference>
<comment type="caution">
    <text evidence="2">The sequence shown here is derived from an EMBL/GenBank/DDBJ whole genome shotgun (WGS) entry which is preliminary data.</text>
</comment>
<evidence type="ECO:0000313" key="3">
    <source>
        <dbReference type="Proteomes" id="UP001612741"/>
    </source>
</evidence>
<sequence length="352" mass="39066">MKRVGDALKRIAPWAAQNADVAIALGLAIIVGILGIMPDEIFGKGDEGAQVQDQLVSAATLVILALVATALLRDRARQAPVEATITSGALADLPRRLARLEQIETLVTGTRRALDELQLVRVLASQLEISQAHADARAGTTRWSFKGGTGTYLRAVTLPECMAAARKDKRHLTVRVEIIDPADAEVCEAYAHYRRSLSDAPDATGETWTTDRVRKESYATVLAAFWHRQRYGLLDIGVGLSATMTTFRWDLSTSRVIMTIEDPNRAMTALAGTFYYESCDTELRLSLEQARRVPLEHYKRVPLSDEPTVEEVQELFRGIELPLPKTYNDRDVVDIARKALRAKDPYELPQRT</sequence>
<proteinExistence type="predicted"/>
<evidence type="ECO:0000313" key="2">
    <source>
        <dbReference type="EMBL" id="MFI6497678.1"/>
    </source>
</evidence>
<protein>
    <submittedName>
        <fullName evidence="2">Uncharacterized protein</fullName>
    </submittedName>
</protein>
<evidence type="ECO:0000256" key="1">
    <source>
        <dbReference type="SAM" id="Phobius"/>
    </source>
</evidence>
<feature type="transmembrane region" description="Helical" evidence="1">
    <location>
        <begin position="54"/>
        <end position="72"/>
    </location>
</feature>
<keyword evidence="1" id="KW-1133">Transmembrane helix</keyword>
<name>A0ABW7YP36_9ACTN</name>
<gene>
    <name evidence="2" type="ORF">ACIBG2_09850</name>
</gene>
<dbReference type="Proteomes" id="UP001612741">
    <property type="component" value="Unassembled WGS sequence"/>
</dbReference>
<dbReference type="EMBL" id="JBITGY010000002">
    <property type="protein sequence ID" value="MFI6497678.1"/>
    <property type="molecule type" value="Genomic_DNA"/>
</dbReference>
<dbReference type="RefSeq" id="WP_397080672.1">
    <property type="nucleotide sequence ID" value="NZ_JBITGY010000002.1"/>
</dbReference>
<feature type="transmembrane region" description="Helical" evidence="1">
    <location>
        <begin position="21"/>
        <end position="42"/>
    </location>
</feature>
<accession>A0ABW7YP36</accession>
<keyword evidence="1" id="KW-0812">Transmembrane</keyword>
<organism evidence="2 3">
    <name type="scientific">Nonomuraea typhae</name>
    <dbReference type="NCBI Taxonomy" id="2603600"/>
    <lineage>
        <taxon>Bacteria</taxon>
        <taxon>Bacillati</taxon>
        <taxon>Actinomycetota</taxon>
        <taxon>Actinomycetes</taxon>
        <taxon>Streptosporangiales</taxon>
        <taxon>Streptosporangiaceae</taxon>
        <taxon>Nonomuraea</taxon>
    </lineage>
</organism>
<keyword evidence="1" id="KW-0472">Membrane</keyword>
<keyword evidence="3" id="KW-1185">Reference proteome</keyword>